<comment type="caution">
    <text evidence="3">The sequence shown here is derived from an EMBL/GenBank/DDBJ whole genome shotgun (WGS) entry which is preliminary data.</text>
</comment>
<dbReference type="Proteomes" id="UP000827721">
    <property type="component" value="Unassembled WGS sequence"/>
</dbReference>
<evidence type="ECO:0000313" key="3">
    <source>
        <dbReference type="EMBL" id="KAH7573339.1"/>
    </source>
</evidence>
<proteinExistence type="predicted"/>
<name>A0ABQ8IA45_9ROSI</name>
<feature type="domain" description="Retrotransposon gag" evidence="2">
    <location>
        <begin position="13"/>
        <end position="60"/>
    </location>
</feature>
<reference evidence="3 4" key="1">
    <citation type="submission" date="2021-02" db="EMBL/GenBank/DDBJ databases">
        <title>Plant Genome Project.</title>
        <authorList>
            <person name="Zhang R.-G."/>
        </authorList>
    </citation>
    <scope>NUCLEOTIDE SEQUENCE [LARGE SCALE GENOMIC DNA]</scope>
    <source>
        <tissue evidence="3">Leaves</tissue>
    </source>
</reference>
<evidence type="ECO:0000259" key="2">
    <source>
        <dbReference type="Pfam" id="PF03732"/>
    </source>
</evidence>
<dbReference type="EMBL" id="JAFEMO010000003">
    <property type="protein sequence ID" value="KAH7573339.1"/>
    <property type="molecule type" value="Genomic_DNA"/>
</dbReference>
<sequence length="166" mass="18986">MGYTDEQRVLFSSFLMEDRAKDWWEALERQHPGGVTWAHFQLKFTNRFFPRSYKDARENEEQRCKRFMAGLNPRIKIHLSLALQTHFGELIEAAMKVERNAATIVLGRLDNKRSGPSSSQSRFDQTSRKKSKTKWTSGKGTYRGAAFSQGLIRSLAAPGGSRPTFP</sequence>
<keyword evidence="4" id="KW-1185">Reference proteome</keyword>
<gene>
    <name evidence="3" type="ORF">JRO89_XS03G0121200</name>
</gene>
<accession>A0ABQ8IA45</accession>
<dbReference type="InterPro" id="IPR005162">
    <property type="entry name" value="Retrotrans_gag_dom"/>
</dbReference>
<feature type="region of interest" description="Disordered" evidence="1">
    <location>
        <begin position="110"/>
        <end position="142"/>
    </location>
</feature>
<evidence type="ECO:0000313" key="4">
    <source>
        <dbReference type="Proteomes" id="UP000827721"/>
    </source>
</evidence>
<feature type="compositionally biased region" description="Polar residues" evidence="1">
    <location>
        <begin position="114"/>
        <end position="124"/>
    </location>
</feature>
<evidence type="ECO:0000256" key="1">
    <source>
        <dbReference type="SAM" id="MobiDB-lite"/>
    </source>
</evidence>
<protein>
    <recommendedName>
        <fullName evidence="2">Retrotransposon gag domain-containing protein</fullName>
    </recommendedName>
</protein>
<organism evidence="3 4">
    <name type="scientific">Xanthoceras sorbifolium</name>
    <dbReference type="NCBI Taxonomy" id="99658"/>
    <lineage>
        <taxon>Eukaryota</taxon>
        <taxon>Viridiplantae</taxon>
        <taxon>Streptophyta</taxon>
        <taxon>Embryophyta</taxon>
        <taxon>Tracheophyta</taxon>
        <taxon>Spermatophyta</taxon>
        <taxon>Magnoliopsida</taxon>
        <taxon>eudicotyledons</taxon>
        <taxon>Gunneridae</taxon>
        <taxon>Pentapetalae</taxon>
        <taxon>rosids</taxon>
        <taxon>malvids</taxon>
        <taxon>Sapindales</taxon>
        <taxon>Sapindaceae</taxon>
        <taxon>Xanthoceroideae</taxon>
        <taxon>Xanthoceras</taxon>
    </lineage>
</organism>
<dbReference type="Pfam" id="PF03732">
    <property type="entry name" value="Retrotrans_gag"/>
    <property type="match status" value="1"/>
</dbReference>